<dbReference type="PANTHER" id="PTHR31580:SF22">
    <property type="entry name" value="FILAMENT-LIKE PLANT PROTEIN 7"/>
    <property type="match status" value="1"/>
</dbReference>
<feature type="coiled-coil region" evidence="3">
    <location>
        <begin position="27"/>
        <end position="61"/>
    </location>
</feature>
<accession>A0A059AZG6</accession>
<dbReference type="EMBL" id="KK198760">
    <property type="protein sequence ID" value="KCW59367.1"/>
    <property type="molecule type" value="Genomic_DNA"/>
</dbReference>
<dbReference type="InterPro" id="IPR008587">
    <property type="entry name" value="FPP_plant"/>
</dbReference>
<dbReference type="STRING" id="71139.A0A059AZG6"/>
<feature type="region of interest" description="Disordered" evidence="4">
    <location>
        <begin position="546"/>
        <end position="575"/>
    </location>
</feature>
<feature type="coiled-coil region" evidence="3">
    <location>
        <begin position="324"/>
        <end position="351"/>
    </location>
</feature>
<evidence type="ECO:0000256" key="1">
    <source>
        <dbReference type="ARBA" id="ARBA00005921"/>
    </source>
</evidence>
<dbReference type="FunCoup" id="A0A059AZG6">
    <property type="interactions" value="110"/>
</dbReference>
<keyword evidence="2 3" id="KW-0175">Coiled coil</keyword>
<feature type="compositionally biased region" description="Basic and acidic residues" evidence="4">
    <location>
        <begin position="768"/>
        <end position="788"/>
    </location>
</feature>
<feature type="compositionally biased region" description="Polar residues" evidence="4">
    <location>
        <begin position="561"/>
        <end position="575"/>
    </location>
</feature>
<feature type="coiled-coil region" evidence="3">
    <location>
        <begin position="179"/>
        <end position="234"/>
    </location>
</feature>
<dbReference type="eggNOG" id="ENOG502QSY7">
    <property type="taxonomic scope" value="Eukaryota"/>
</dbReference>
<evidence type="ECO:0000256" key="3">
    <source>
        <dbReference type="SAM" id="Coils"/>
    </source>
</evidence>
<dbReference type="OMA" id="CVEKDAI"/>
<dbReference type="PANTHER" id="PTHR31580">
    <property type="entry name" value="FILAMENT-LIKE PLANT PROTEIN 4"/>
    <property type="match status" value="1"/>
</dbReference>
<dbReference type="InParanoid" id="A0A059AZG6"/>
<feature type="region of interest" description="Disordered" evidence="4">
    <location>
        <begin position="767"/>
        <end position="788"/>
    </location>
</feature>
<sequence>MDHKAWLWKKKSAEKTIANDKVELPLKANEEQQVEAASTDKAELEKELKHLTDKLSYVLSECNTKDELVKKHEKMAQEAIAGWEQMETEVVSLKNSLEESLKERLAAEERLTHLDAALKECMQQLHFVREEQEKRIHDTVMKTSKEFEKSQVVLEGKLEETNKRLAKMGIENTHLSKSLASKEKLVEDLNKQRKRAEADIGSLMARLESTEKDNASLKYEVRVLEKELEIRNEEREFNRRTADVSHKQHLESVKKIAKLESECQRLRLLVRKRLPGPAAVAKMKNEVDMLGRDSAQMRKIHSGQIGSMSDFAVENYPETPSTRISILTEQLIVMEEESKALKEALSKKERELHISRVLNAHTGSKLSQIDSQVEGPLQGQKGVEVTRTIHLSHEPSLASVSDIGSDDKVSCAESWATALISELENFRNEKQRRSLSSKTIGASDISLMDDFVEMEKLAIVSADDTSKNYDTLSQQASALAHSPETNGKSGFCPVDQEANAYGTILVDIPEWLQKILKVILEQHHSTGRHLDEILEHVRIALAHVHRQNPRKFGDTKERASSNENNLSKPPISSSRLGLSHKIVHPDLLSMEKSNQRVKPDLSKSMSKIIELMESISLPHQNYEDPDISLKKERNISSNKSSETPTGYMVRVFQWKTSELADVLEHFLRTCYDLLNEKADLSNFFKELASSLEWVLNHCFSLQDVSSMREEIMQNIDWDESRSEGEVEAGIIHQLSDADKLHNPIKQLCISSKFASGGNNMAQLGELQSDQKEEETKLEENLENRDSAKEGLEGQLQSAIGENKSLINQLEASKETIESVHMEGNSLKESKGLVEDQIVNHKLSYEDLDRQLAMAKVEVNEAHQQFSPLEVELENKSSCCDELEATCLDLQLQLESMKKDESLKNDVIQEGKQLRTNWEIAAASERLAECQETILNLGKQLKALAPAKDAALFDKIIPTPTDANSSVATNGTMTIIQESPKNKSMARRTSLLDKMLAEDNADVTNLESSDMKGENNYCSILPGGLKEPSEKLLSSNGTKMTDDHEAVGSFAITPVKKRGIGSLWRKLLWRKKRVNSKKPSLPFDH</sequence>
<dbReference type="Gramene" id="KCW59367">
    <property type="protein sequence ID" value="KCW59367"/>
    <property type="gene ID" value="EUGRSUZ_H02071"/>
</dbReference>
<name>A0A059AZG6_EUCGR</name>
<feature type="compositionally biased region" description="Basic and acidic residues" evidence="4">
    <location>
        <begin position="551"/>
        <end position="560"/>
    </location>
</feature>
<protein>
    <recommendedName>
        <fullName evidence="6">Filament-like plant protein 7</fullName>
    </recommendedName>
</protein>
<evidence type="ECO:0000313" key="5">
    <source>
        <dbReference type="EMBL" id="KCW59367.1"/>
    </source>
</evidence>
<evidence type="ECO:0000256" key="2">
    <source>
        <dbReference type="ARBA" id="ARBA00023054"/>
    </source>
</evidence>
<feature type="coiled-coil region" evidence="3">
    <location>
        <begin position="844"/>
        <end position="939"/>
    </location>
</feature>
<reference evidence="5" key="1">
    <citation type="submission" date="2013-07" db="EMBL/GenBank/DDBJ databases">
        <title>The genome of Eucalyptus grandis.</title>
        <authorList>
            <person name="Schmutz J."/>
            <person name="Hayes R."/>
            <person name="Myburg A."/>
            <person name="Tuskan G."/>
            <person name="Grattapaglia D."/>
            <person name="Rokhsar D.S."/>
        </authorList>
    </citation>
    <scope>NUCLEOTIDE SEQUENCE</scope>
    <source>
        <tissue evidence="5">Leaf extractions</tissue>
    </source>
</reference>
<dbReference type="AlphaFoldDB" id="A0A059AZG6"/>
<evidence type="ECO:0000256" key="4">
    <source>
        <dbReference type="SAM" id="MobiDB-lite"/>
    </source>
</evidence>
<comment type="similarity">
    <text evidence="1">Belongs to the FPP family.</text>
</comment>
<organism evidence="5">
    <name type="scientific">Eucalyptus grandis</name>
    <name type="common">Flooded gum</name>
    <dbReference type="NCBI Taxonomy" id="71139"/>
    <lineage>
        <taxon>Eukaryota</taxon>
        <taxon>Viridiplantae</taxon>
        <taxon>Streptophyta</taxon>
        <taxon>Embryophyta</taxon>
        <taxon>Tracheophyta</taxon>
        <taxon>Spermatophyta</taxon>
        <taxon>Magnoliopsida</taxon>
        <taxon>eudicotyledons</taxon>
        <taxon>Gunneridae</taxon>
        <taxon>Pentapetalae</taxon>
        <taxon>rosids</taxon>
        <taxon>malvids</taxon>
        <taxon>Myrtales</taxon>
        <taxon>Myrtaceae</taxon>
        <taxon>Myrtoideae</taxon>
        <taxon>Eucalypteae</taxon>
        <taxon>Eucalyptus</taxon>
    </lineage>
</organism>
<evidence type="ECO:0008006" key="6">
    <source>
        <dbReference type="Google" id="ProtNLM"/>
    </source>
</evidence>
<proteinExistence type="inferred from homology"/>
<gene>
    <name evidence="5" type="ORF">EUGRSUZ_H02071</name>
</gene>
<dbReference type="Pfam" id="PF05911">
    <property type="entry name" value="FPP"/>
    <property type="match status" value="1"/>
</dbReference>